<name>A0A1X7VQW7_AMPQE</name>
<dbReference type="PANTHER" id="PTHR37984">
    <property type="entry name" value="PROTEIN CBG26694"/>
    <property type="match status" value="1"/>
</dbReference>
<proteinExistence type="predicted"/>
<dbReference type="PANTHER" id="PTHR37984:SF15">
    <property type="entry name" value="INTEGRASE CATALYTIC DOMAIN-CONTAINING PROTEIN"/>
    <property type="match status" value="1"/>
</dbReference>
<dbReference type="GO" id="GO:0015074">
    <property type="term" value="P:DNA integration"/>
    <property type="evidence" value="ECO:0007669"/>
    <property type="project" value="InterPro"/>
</dbReference>
<dbReference type="PROSITE" id="PS50994">
    <property type="entry name" value="INTEGRASE"/>
    <property type="match status" value="1"/>
</dbReference>
<dbReference type="OrthoDB" id="6761011at2759"/>
<feature type="region of interest" description="Disordered" evidence="1">
    <location>
        <begin position="1"/>
        <end position="22"/>
    </location>
</feature>
<dbReference type="Pfam" id="PF00665">
    <property type="entry name" value="rve"/>
    <property type="match status" value="1"/>
</dbReference>
<dbReference type="InterPro" id="IPR036397">
    <property type="entry name" value="RNaseH_sf"/>
</dbReference>
<dbReference type="InterPro" id="IPR001584">
    <property type="entry name" value="Integrase_cat-core"/>
</dbReference>
<dbReference type="eggNOG" id="KOG0017">
    <property type="taxonomic scope" value="Eukaryota"/>
</dbReference>
<sequence length="417" mass="47407">MWCASCPSCSTRKSPSPKAKAPLKPILAGHPMQLVAVDLFGPLPRSQNGNSYILAATDYFTKWCEAYALPNMEAVTIAKALTNEMFFRFSPPEALHSDQGRQFDGLLLKEICRIIQIRKSRTSPYHPQCDGLVERLNHTLLIMLATSAKDNPLNWEEYLQPVCFAYNTSTHPSSGFTPFYLMYGREARLTVDLEFGVNSPVAEDLSTISYSRQMQIKFNHAYQKVHETLGNVQQRQKALYDCHVHSTPFKEGDMYLLSHRKLYHPWTGPYRVLSKLSDLNYKIAPTHDLSKSTVVRFDRLKRCTSRTQQCSNPFSHSSFTHTDHTHNIGEHTSVLDTFDEDPLDDFDDTSLHQEDDLPDDFDDTSPHEDLPSTSDVDSNDISLSSSPPSSPPSLTPLSPHYPTRFRRPPDKVPFIFY</sequence>
<dbReference type="InParanoid" id="A0A1X7VQW7"/>
<dbReference type="GO" id="GO:0003676">
    <property type="term" value="F:nucleic acid binding"/>
    <property type="evidence" value="ECO:0007669"/>
    <property type="project" value="InterPro"/>
</dbReference>
<dbReference type="SUPFAM" id="SSF53098">
    <property type="entry name" value="Ribonuclease H-like"/>
    <property type="match status" value="1"/>
</dbReference>
<organism evidence="3">
    <name type="scientific">Amphimedon queenslandica</name>
    <name type="common">Sponge</name>
    <dbReference type="NCBI Taxonomy" id="400682"/>
    <lineage>
        <taxon>Eukaryota</taxon>
        <taxon>Metazoa</taxon>
        <taxon>Porifera</taxon>
        <taxon>Demospongiae</taxon>
        <taxon>Heteroscleromorpha</taxon>
        <taxon>Haplosclerida</taxon>
        <taxon>Niphatidae</taxon>
        <taxon>Amphimedon</taxon>
    </lineage>
</organism>
<feature type="domain" description="Integrase catalytic" evidence="2">
    <location>
        <begin position="27"/>
        <end position="186"/>
    </location>
</feature>
<feature type="compositionally biased region" description="Polar residues" evidence="1">
    <location>
        <begin position="371"/>
        <end position="381"/>
    </location>
</feature>
<dbReference type="AlphaFoldDB" id="A0A1X7VQW7"/>
<dbReference type="OMA" id="SSSILVX"/>
<evidence type="ECO:0000256" key="1">
    <source>
        <dbReference type="SAM" id="MobiDB-lite"/>
    </source>
</evidence>
<dbReference type="Gene3D" id="3.30.420.10">
    <property type="entry name" value="Ribonuclease H-like superfamily/Ribonuclease H"/>
    <property type="match status" value="1"/>
</dbReference>
<dbReference type="Pfam" id="PF22938">
    <property type="entry name" value="Integrase_p58_C"/>
    <property type="match status" value="1"/>
</dbReference>
<feature type="region of interest" description="Disordered" evidence="1">
    <location>
        <begin position="344"/>
        <end position="417"/>
    </location>
</feature>
<evidence type="ECO:0000259" key="2">
    <source>
        <dbReference type="PROSITE" id="PS50994"/>
    </source>
</evidence>
<evidence type="ECO:0000313" key="3">
    <source>
        <dbReference type="EnsemblMetazoa" id="Aqu2.1.42472_001"/>
    </source>
</evidence>
<feature type="compositionally biased region" description="Low complexity" evidence="1">
    <location>
        <begin position="13"/>
        <end position="22"/>
    </location>
</feature>
<protein>
    <recommendedName>
        <fullName evidence="2">Integrase catalytic domain-containing protein</fullName>
    </recommendedName>
</protein>
<dbReference type="FunFam" id="3.30.420.10:FF:000032">
    <property type="entry name" value="Retrovirus-related Pol polyprotein from transposon 297-like Protein"/>
    <property type="match status" value="1"/>
</dbReference>
<reference evidence="3" key="1">
    <citation type="submission" date="2017-05" db="UniProtKB">
        <authorList>
            <consortium name="EnsemblMetazoa"/>
        </authorList>
    </citation>
    <scope>IDENTIFICATION</scope>
</reference>
<dbReference type="EnsemblMetazoa" id="Aqu2.1.42472_001">
    <property type="protein sequence ID" value="Aqu2.1.42472_001"/>
    <property type="gene ID" value="Aqu2.1.42472"/>
</dbReference>
<dbReference type="InterPro" id="IPR012337">
    <property type="entry name" value="RNaseH-like_sf"/>
</dbReference>
<accession>A0A1X7VQW7</accession>
<dbReference type="InterPro" id="IPR050951">
    <property type="entry name" value="Retrovirus_Pol_polyprotein"/>
</dbReference>
<dbReference type="InterPro" id="IPR054465">
    <property type="entry name" value="Integrase_p58-like_C"/>
</dbReference>